<evidence type="ECO:0000313" key="2">
    <source>
        <dbReference type="EMBL" id="KAJ7643604.1"/>
    </source>
</evidence>
<sequence>MPLYSTVRAHARGSRVPPARAYPGDAVVCLRRSSGPSSGGMGLGGSPPPTKRSQKDRRPWLEWTSRVYGAIGIQYFPSVRVYQPIPRKLLFTFLSRGIRGAYRHGDFVDPSACPPVRSISSLQSKPAVILAQLLARLLWSWSGVPLQIMLHRGASAVQNEPASRVWLRLFTIHERFRLWRMGEGAIELVVSAAGVQVVVNLKHPDKVWRLGGGAGLAE</sequence>
<gene>
    <name evidence="2" type="ORF">FB45DRAFT_999007</name>
</gene>
<feature type="region of interest" description="Disordered" evidence="1">
    <location>
        <begin position="34"/>
        <end position="57"/>
    </location>
</feature>
<accession>A0AAD7CA43</accession>
<dbReference type="Proteomes" id="UP001221142">
    <property type="component" value="Unassembled WGS sequence"/>
</dbReference>
<keyword evidence="3" id="KW-1185">Reference proteome</keyword>
<dbReference type="EMBL" id="JARKIF010000003">
    <property type="protein sequence ID" value="KAJ7643604.1"/>
    <property type="molecule type" value="Genomic_DNA"/>
</dbReference>
<name>A0AAD7CA43_9AGAR</name>
<protein>
    <submittedName>
        <fullName evidence="2">Uncharacterized protein</fullName>
    </submittedName>
</protein>
<dbReference type="AlphaFoldDB" id="A0AAD7CA43"/>
<organism evidence="2 3">
    <name type="scientific">Roridomyces roridus</name>
    <dbReference type="NCBI Taxonomy" id="1738132"/>
    <lineage>
        <taxon>Eukaryota</taxon>
        <taxon>Fungi</taxon>
        <taxon>Dikarya</taxon>
        <taxon>Basidiomycota</taxon>
        <taxon>Agaricomycotina</taxon>
        <taxon>Agaricomycetes</taxon>
        <taxon>Agaricomycetidae</taxon>
        <taxon>Agaricales</taxon>
        <taxon>Marasmiineae</taxon>
        <taxon>Mycenaceae</taxon>
        <taxon>Roridomyces</taxon>
    </lineage>
</organism>
<evidence type="ECO:0000313" key="3">
    <source>
        <dbReference type="Proteomes" id="UP001221142"/>
    </source>
</evidence>
<reference evidence="2" key="1">
    <citation type="submission" date="2023-03" db="EMBL/GenBank/DDBJ databases">
        <title>Massive genome expansion in bonnet fungi (Mycena s.s.) driven by repeated elements and novel gene families across ecological guilds.</title>
        <authorList>
            <consortium name="Lawrence Berkeley National Laboratory"/>
            <person name="Harder C.B."/>
            <person name="Miyauchi S."/>
            <person name="Viragh M."/>
            <person name="Kuo A."/>
            <person name="Thoen E."/>
            <person name="Andreopoulos B."/>
            <person name="Lu D."/>
            <person name="Skrede I."/>
            <person name="Drula E."/>
            <person name="Henrissat B."/>
            <person name="Morin E."/>
            <person name="Kohler A."/>
            <person name="Barry K."/>
            <person name="LaButti K."/>
            <person name="Morin E."/>
            <person name="Salamov A."/>
            <person name="Lipzen A."/>
            <person name="Mereny Z."/>
            <person name="Hegedus B."/>
            <person name="Baldrian P."/>
            <person name="Stursova M."/>
            <person name="Weitz H."/>
            <person name="Taylor A."/>
            <person name="Grigoriev I.V."/>
            <person name="Nagy L.G."/>
            <person name="Martin F."/>
            <person name="Kauserud H."/>
        </authorList>
    </citation>
    <scope>NUCLEOTIDE SEQUENCE</scope>
    <source>
        <strain evidence="2">9284</strain>
    </source>
</reference>
<evidence type="ECO:0000256" key="1">
    <source>
        <dbReference type="SAM" id="MobiDB-lite"/>
    </source>
</evidence>
<proteinExistence type="predicted"/>
<comment type="caution">
    <text evidence="2">The sequence shown here is derived from an EMBL/GenBank/DDBJ whole genome shotgun (WGS) entry which is preliminary data.</text>
</comment>